<evidence type="ECO:0000256" key="2">
    <source>
        <dbReference type="ARBA" id="ARBA00012528"/>
    </source>
</evidence>
<evidence type="ECO:0000256" key="1">
    <source>
        <dbReference type="ARBA" id="ARBA00004651"/>
    </source>
</evidence>
<proteinExistence type="predicted"/>
<dbReference type="CDD" id="cd01949">
    <property type="entry name" value="GGDEF"/>
    <property type="match status" value="1"/>
</dbReference>
<evidence type="ECO:0000256" key="5">
    <source>
        <dbReference type="ARBA" id="ARBA00022989"/>
    </source>
</evidence>
<comment type="caution">
    <text evidence="10">The sequence shown here is derived from an EMBL/GenBank/DDBJ whole genome shotgun (WGS) entry which is preliminary data.</text>
</comment>
<dbReference type="InterPro" id="IPR050469">
    <property type="entry name" value="Diguanylate_Cyclase"/>
</dbReference>
<dbReference type="PANTHER" id="PTHR45138:SF9">
    <property type="entry name" value="DIGUANYLATE CYCLASE DGCM-RELATED"/>
    <property type="match status" value="1"/>
</dbReference>
<organism evidence="10 11">
    <name type="scientific">Alcaligenes xylosoxydans xylosoxydans</name>
    <name type="common">Achromobacter xylosoxidans</name>
    <dbReference type="NCBI Taxonomy" id="85698"/>
    <lineage>
        <taxon>Bacteria</taxon>
        <taxon>Pseudomonadati</taxon>
        <taxon>Pseudomonadota</taxon>
        <taxon>Betaproteobacteria</taxon>
        <taxon>Burkholderiales</taxon>
        <taxon>Alcaligenaceae</taxon>
        <taxon>Achromobacter</taxon>
    </lineage>
</organism>
<dbReference type="FunFam" id="3.30.70.270:FF:000001">
    <property type="entry name" value="Diguanylate cyclase domain protein"/>
    <property type="match status" value="1"/>
</dbReference>
<dbReference type="CDD" id="cd18774">
    <property type="entry name" value="PDC2_HK_sensor"/>
    <property type="match status" value="1"/>
</dbReference>
<feature type="domain" description="GGDEF" evidence="9">
    <location>
        <begin position="389"/>
        <end position="520"/>
    </location>
</feature>
<dbReference type="GO" id="GO:1902201">
    <property type="term" value="P:negative regulation of bacterial-type flagellum-dependent cell motility"/>
    <property type="evidence" value="ECO:0007669"/>
    <property type="project" value="TreeGrafter"/>
</dbReference>
<evidence type="ECO:0000256" key="7">
    <source>
        <dbReference type="ARBA" id="ARBA00034247"/>
    </source>
</evidence>
<dbReference type="OrthoDB" id="8647791at2"/>
<dbReference type="Proteomes" id="UP000285324">
    <property type="component" value="Unassembled WGS sequence"/>
</dbReference>
<dbReference type="EC" id="2.7.7.65" evidence="2"/>
<comment type="catalytic activity">
    <reaction evidence="7">
        <text>2 GTP = 3',3'-c-di-GMP + 2 diphosphate</text>
        <dbReference type="Rhea" id="RHEA:24898"/>
        <dbReference type="ChEBI" id="CHEBI:33019"/>
        <dbReference type="ChEBI" id="CHEBI:37565"/>
        <dbReference type="ChEBI" id="CHEBI:58805"/>
        <dbReference type="EC" id="2.7.7.65"/>
    </reaction>
</comment>
<keyword evidence="5 8" id="KW-1133">Transmembrane helix</keyword>
<keyword evidence="4 8" id="KW-0812">Transmembrane</keyword>
<evidence type="ECO:0000256" key="4">
    <source>
        <dbReference type="ARBA" id="ARBA00022692"/>
    </source>
</evidence>
<dbReference type="SMART" id="SM00267">
    <property type="entry name" value="GGDEF"/>
    <property type="match status" value="1"/>
</dbReference>
<dbReference type="SUPFAM" id="SSF55073">
    <property type="entry name" value="Nucleotide cyclase"/>
    <property type="match status" value="1"/>
</dbReference>
<dbReference type="Pfam" id="PF00990">
    <property type="entry name" value="GGDEF"/>
    <property type="match status" value="1"/>
</dbReference>
<comment type="subcellular location">
    <subcellularLocation>
        <location evidence="1">Cell membrane</location>
        <topology evidence="1">Multi-pass membrane protein</topology>
    </subcellularLocation>
</comment>
<reference evidence="10 11" key="1">
    <citation type="submission" date="2018-08" db="EMBL/GenBank/DDBJ databases">
        <title>Achromobacter xylosoxidans Genome sequencing and assembly.</title>
        <authorList>
            <person name="Wang R."/>
            <person name="Rensing C."/>
            <person name="Li Y."/>
        </authorList>
    </citation>
    <scope>NUCLEOTIDE SEQUENCE [LARGE SCALE GENOMIC DNA]</scope>
    <source>
        <strain evidence="10 11">GD003A</strain>
    </source>
</reference>
<dbReference type="GO" id="GO:0052621">
    <property type="term" value="F:diguanylate cyclase activity"/>
    <property type="evidence" value="ECO:0007669"/>
    <property type="project" value="UniProtKB-EC"/>
</dbReference>
<dbReference type="AlphaFoldDB" id="A0A424WGR6"/>
<feature type="transmembrane region" description="Helical" evidence="8">
    <location>
        <begin position="289"/>
        <end position="308"/>
    </location>
</feature>
<name>A0A424WGR6_ALCXX</name>
<dbReference type="RefSeq" id="WP_118932120.1">
    <property type="nucleotide sequence ID" value="NZ_CP061008.1"/>
</dbReference>
<protein>
    <recommendedName>
        <fullName evidence="2">diguanylate cyclase</fullName>
        <ecNumber evidence="2">2.7.7.65</ecNumber>
    </recommendedName>
</protein>
<dbReference type="Pfam" id="PF02743">
    <property type="entry name" value="dCache_1"/>
    <property type="match status" value="1"/>
</dbReference>
<dbReference type="CDD" id="cd18773">
    <property type="entry name" value="PDC1_HK_sensor"/>
    <property type="match status" value="1"/>
</dbReference>
<dbReference type="PROSITE" id="PS50887">
    <property type="entry name" value="GGDEF"/>
    <property type="match status" value="1"/>
</dbReference>
<gene>
    <name evidence="10" type="ORF">DY367_07535</name>
</gene>
<dbReference type="InterPro" id="IPR000160">
    <property type="entry name" value="GGDEF_dom"/>
</dbReference>
<evidence type="ECO:0000256" key="8">
    <source>
        <dbReference type="SAM" id="Phobius"/>
    </source>
</evidence>
<dbReference type="PANTHER" id="PTHR45138">
    <property type="entry name" value="REGULATORY COMPONENTS OF SENSORY TRANSDUCTION SYSTEM"/>
    <property type="match status" value="1"/>
</dbReference>
<evidence type="ECO:0000256" key="3">
    <source>
        <dbReference type="ARBA" id="ARBA00022475"/>
    </source>
</evidence>
<dbReference type="InterPro" id="IPR029787">
    <property type="entry name" value="Nucleotide_cyclase"/>
</dbReference>
<dbReference type="Gene3D" id="3.30.70.270">
    <property type="match status" value="1"/>
</dbReference>
<dbReference type="Gene3D" id="3.30.450.20">
    <property type="entry name" value="PAS domain"/>
    <property type="match status" value="1"/>
</dbReference>
<dbReference type="EMBL" id="QVXO01000008">
    <property type="protein sequence ID" value="RPJ92349.1"/>
    <property type="molecule type" value="Genomic_DNA"/>
</dbReference>
<dbReference type="InterPro" id="IPR043128">
    <property type="entry name" value="Rev_trsase/Diguanyl_cyclase"/>
</dbReference>
<dbReference type="GO" id="GO:0005886">
    <property type="term" value="C:plasma membrane"/>
    <property type="evidence" value="ECO:0007669"/>
    <property type="project" value="UniProtKB-SubCell"/>
</dbReference>
<evidence type="ECO:0000256" key="6">
    <source>
        <dbReference type="ARBA" id="ARBA00023136"/>
    </source>
</evidence>
<keyword evidence="3" id="KW-1003">Cell membrane</keyword>
<dbReference type="NCBIfam" id="TIGR00254">
    <property type="entry name" value="GGDEF"/>
    <property type="match status" value="1"/>
</dbReference>
<evidence type="ECO:0000313" key="10">
    <source>
        <dbReference type="EMBL" id="RPJ92349.1"/>
    </source>
</evidence>
<accession>A0A424WGR6</accession>
<dbReference type="InterPro" id="IPR033479">
    <property type="entry name" value="dCache_1"/>
</dbReference>
<sequence>MSPRSSHAGLRKRKIGLLAVLVVLAVLSVAVGFSNAMYSSYQVQKAQIIKNALAANHARAEKLAEVIDVYIAALHRQARNAAGQLAASMGKPQALQNELQRLAGQVDSLHAVMLADAEGRIVARSPTGQLADAKILRLADLGVSAPGSGAWVTEIPGAQAAVLTVAEPVEDAAGAPQAYLAIAITLDAGSGMDRIIGDRDEIAGMSVFLVGSNGDVLYRRHAAPDTLDLASIESARNVGAALHPKADGGAVLTGYAPLPKGNWAVVAQRTLDQVLSPLRELLGDALRSAIPAIALTLLLVCGLAYAIASPLSRLTRAMTAGKSGDVDLARLNAWYAEADTLREAVRSTLDQHQDEVGRLNTQALTDPMTGLLNRRAMTEVLNAYAADGASVAVIAMDLDHFKRINDSFGHMTGDKVLIALTEVIRAGLRDQDRAFRVGGEEFIALLPTGSAEKACEVAERLRTAVARRLMPDSVGRVTISIGVALWPQDGESASEVIRRADEALYASKQAGRNRVTLWRDQAQAVPPYPTNRN</sequence>
<dbReference type="GO" id="GO:0043709">
    <property type="term" value="P:cell adhesion involved in single-species biofilm formation"/>
    <property type="evidence" value="ECO:0007669"/>
    <property type="project" value="TreeGrafter"/>
</dbReference>
<keyword evidence="6 8" id="KW-0472">Membrane</keyword>
<evidence type="ECO:0000313" key="11">
    <source>
        <dbReference type="Proteomes" id="UP000285324"/>
    </source>
</evidence>
<evidence type="ECO:0000259" key="9">
    <source>
        <dbReference type="PROSITE" id="PS50887"/>
    </source>
</evidence>